<keyword evidence="5" id="KW-1185">Reference proteome</keyword>
<dbReference type="Pfam" id="PF13181">
    <property type="entry name" value="TPR_8"/>
    <property type="match status" value="1"/>
</dbReference>
<dbReference type="PANTHER" id="PTHR15704:SF7">
    <property type="entry name" value="SUPERKILLER COMPLEX PROTEIN 3"/>
    <property type="match status" value="1"/>
</dbReference>
<evidence type="ECO:0000313" key="5">
    <source>
        <dbReference type="Proteomes" id="UP001431783"/>
    </source>
</evidence>
<keyword evidence="2 3" id="KW-0802">TPR repeat</keyword>
<name>A0AAW1VER5_9CUCU</name>
<dbReference type="GO" id="GO:0055087">
    <property type="term" value="C:Ski complex"/>
    <property type="evidence" value="ECO:0007669"/>
    <property type="project" value="InterPro"/>
</dbReference>
<dbReference type="InterPro" id="IPR019734">
    <property type="entry name" value="TPR_rpt"/>
</dbReference>
<dbReference type="InterPro" id="IPR011990">
    <property type="entry name" value="TPR-like_helical_dom_sf"/>
</dbReference>
<feature type="repeat" description="TPR" evidence="3">
    <location>
        <begin position="29"/>
        <end position="62"/>
    </location>
</feature>
<accession>A0AAW1VER5</accession>
<dbReference type="AlphaFoldDB" id="A0AAW1VER5"/>
<sequence length="511" mass="57946">MGITYLEIGQLDECLYHFLLAAKKDQKNFYCFYYLGRCYGEMKNYDKARRCYETSIKLYPSYSEAAMELSKIYRILKQWDSNTNLLKTITKDRITKQNVWAWLQLGLNLLEQGDNDLAAEYLKKVSRIDSENAHCWEALADAYLSRGGYVSAQKAYERVLEISDDALYPSLQIATIKKDLGHLQESIHDFESLLMRTKNCMLTLTGLAETCLKQAKEYFLEQRLGAARDYAQYAVEAVTGAIKQYSELSCLWKILGDCCMVVTKLPDRYCCLMIMKAVDEGIDIEGNKILERDSLFQLAAKCYCKASVLIETKEYIWHDLAACYLCQAKQCEDKDVIDDLLEKARAIIQQCTTVNPGCWQHWNLLGNIAMTFDPPNYALAQHAFIKSVSLDHNCAVAWCNLGVIYLINNNLKLANKAFAEAQRSDPDYIQSWIGQGLLAEITDNESEAMDLFRHSTSLGFHPQGAVGYGDLVCRKVTASPLNLTSYDIEKLHAIPVACDALTWLTGRCCAS</sequence>
<feature type="repeat" description="TPR" evidence="3">
    <location>
        <begin position="395"/>
        <end position="428"/>
    </location>
</feature>
<dbReference type="Pfam" id="PF14559">
    <property type="entry name" value="TPR_19"/>
    <property type="match status" value="1"/>
</dbReference>
<evidence type="ECO:0008006" key="6">
    <source>
        <dbReference type="Google" id="ProtNLM"/>
    </source>
</evidence>
<keyword evidence="1" id="KW-0677">Repeat</keyword>
<dbReference type="PANTHER" id="PTHR15704">
    <property type="entry name" value="SUPERKILLER 3 PROTEIN-RELATED"/>
    <property type="match status" value="1"/>
</dbReference>
<comment type="caution">
    <text evidence="4">The sequence shown here is derived from an EMBL/GenBank/DDBJ whole genome shotgun (WGS) entry which is preliminary data.</text>
</comment>
<dbReference type="InterPro" id="IPR039226">
    <property type="entry name" value="Ski3/TTC37"/>
</dbReference>
<feature type="repeat" description="TPR" evidence="3">
    <location>
        <begin position="99"/>
        <end position="132"/>
    </location>
</feature>
<dbReference type="Pfam" id="PF00515">
    <property type="entry name" value="TPR_1"/>
    <property type="match status" value="1"/>
</dbReference>
<dbReference type="Proteomes" id="UP001431783">
    <property type="component" value="Unassembled WGS sequence"/>
</dbReference>
<dbReference type="SMART" id="SM00028">
    <property type="entry name" value="TPR"/>
    <property type="match status" value="5"/>
</dbReference>
<dbReference type="SUPFAM" id="SSF81901">
    <property type="entry name" value="HCP-like"/>
    <property type="match status" value="1"/>
</dbReference>
<feature type="repeat" description="TPR" evidence="3">
    <location>
        <begin position="133"/>
        <end position="166"/>
    </location>
</feature>
<evidence type="ECO:0000256" key="3">
    <source>
        <dbReference type="PROSITE-ProRule" id="PRU00339"/>
    </source>
</evidence>
<gene>
    <name evidence="4" type="ORF">WA026_013349</name>
</gene>
<dbReference type="GO" id="GO:0006401">
    <property type="term" value="P:RNA catabolic process"/>
    <property type="evidence" value="ECO:0007669"/>
    <property type="project" value="InterPro"/>
</dbReference>
<dbReference type="PROSITE" id="PS50005">
    <property type="entry name" value="TPR"/>
    <property type="match status" value="4"/>
</dbReference>
<dbReference type="EMBL" id="JARQZJ010000127">
    <property type="protein sequence ID" value="KAK9891016.1"/>
    <property type="molecule type" value="Genomic_DNA"/>
</dbReference>
<evidence type="ECO:0000256" key="1">
    <source>
        <dbReference type="ARBA" id="ARBA00022737"/>
    </source>
</evidence>
<proteinExistence type="predicted"/>
<dbReference type="Gene3D" id="1.25.40.10">
    <property type="entry name" value="Tetratricopeptide repeat domain"/>
    <property type="match status" value="3"/>
</dbReference>
<organism evidence="4 5">
    <name type="scientific">Henosepilachna vigintioctopunctata</name>
    <dbReference type="NCBI Taxonomy" id="420089"/>
    <lineage>
        <taxon>Eukaryota</taxon>
        <taxon>Metazoa</taxon>
        <taxon>Ecdysozoa</taxon>
        <taxon>Arthropoda</taxon>
        <taxon>Hexapoda</taxon>
        <taxon>Insecta</taxon>
        <taxon>Pterygota</taxon>
        <taxon>Neoptera</taxon>
        <taxon>Endopterygota</taxon>
        <taxon>Coleoptera</taxon>
        <taxon>Polyphaga</taxon>
        <taxon>Cucujiformia</taxon>
        <taxon>Coccinelloidea</taxon>
        <taxon>Coccinellidae</taxon>
        <taxon>Epilachninae</taxon>
        <taxon>Epilachnini</taxon>
        <taxon>Henosepilachna</taxon>
    </lineage>
</organism>
<dbReference type="SUPFAM" id="SSF48452">
    <property type="entry name" value="TPR-like"/>
    <property type="match status" value="1"/>
</dbReference>
<evidence type="ECO:0000313" key="4">
    <source>
        <dbReference type="EMBL" id="KAK9891016.1"/>
    </source>
</evidence>
<reference evidence="4 5" key="1">
    <citation type="submission" date="2023-03" db="EMBL/GenBank/DDBJ databases">
        <title>Genome insight into feeding habits of ladybird beetles.</title>
        <authorList>
            <person name="Li H.-S."/>
            <person name="Huang Y.-H."/>
            <person name="Pang H."/>
        </authorList>
    </citation>
    <scope>NUCLEOTIDE SEQUENCE [LARGE SCALE GENOMIC DNA]</scope>
    <source>
        <strain evidence="4">SYSU_2023b</strain>
        <tissue evidence="4">Whole body</tissue>
    </source>
</reference>
<evidence type="ECO:0000256" key="2">
    <source>
        <dbReference type="ARBA" id="ARBA00022803"/>
    </source>
</evidence>
<protein>
    <recommendedName>
        <fullName evidence="6">Tetratricopeptide repeat protein 37</fullName>
    </recommendedName>
</protein>